<evidence type="ECO:0000256" key="1">
    <source>
        <dbReference type="ARBA" id="ARBA00022980"/>
    </source>
</evidence>
<dbReference type="GO" id="GO:1990904">
    <property type="term" value="C:ribonucleoprotein complex"/>
    <property type="evidence" value="ECO:0007669"/>
    <property type="project" value="UniProtKB-KW"/>
</dbReference>
<evidence type="ECO:0000313" key="6">
    <source>
        <dbReference type="Proteomes" id="UP000694540"/>
    </source>
</evidence>
<keyword evidence="6" id="KW-1185">Reference proteome</keyword>
<keyword evidence="1" id="KW-0689">Ribosomal protein</keyword>
<sequence>MKSGMYVLGYKQTLKMMRQGKVKLVIHASNCPVLKKSETEYYAMLAKTGVRYYSGNNIELSTACGKYDRVCALAIIDPGDSAIIRSMPEQNGEKLIMHNFSLIKPGRSGLKKIKKGSSSPELSKRLLAKVPK</sequence>
<reference evidence="5" key="1">
    <citation type="submission" date="2025-08" db="UniProtKB">
        <authorList>
            <consortium name="Ensembl"/>
        </authorList>
    </citation>
    <scope>IDENTIFICATION</scope>
</reference>
<keyword evidence="2" id="KW-0687">Ribonucleoprotein</keyword>
<dbReference type="GeneTree" id="ENSGT00390000012138"/>
<dbReference type="SUPFAM" id="SSF55315">
    <property type="entry name" value="L30e-like"/>
    <property type="match status" value="1"/>
</dbReference>
<dbReference type="Gene3D" id="3.30.1330.30">
    <property type="match status" value="1"/>
</dbReference>
<dbReference type="InterPro" id="IPR039109">
    <property type="entry name" value="Ribosomal_eL30-like"/>
</dbReference>
<evidence type="ECO:0000313" key="5">
    <source>
        <dbReference type="Ensembl" id="ENSCWAP00000010303.1"/>
    </source>
</evidence>
<dbReference type="GO" id="GO:0003723">
    <property type="term" value="F:RNA binding"/>
    <property type="evidence" value="ECO:0007669"/>
    <property type="project" value="InterPro"/>
</dbReference>
<feature type="region of interest" description="Disordered" evidence="3">
    <location>
        <begin position="108"/>
        <end position="132"/>
    </location>
</feature>
<protein>
    <recommendedName>
        <fullName evidence="4">Ribosomal protein eL8/eL30/eS12/Gadd45 domain-containing protein</fullName>
    </recommendedName>
</protein>
<reference evidence="5" key="2">
    <citation type="submission" date="2025-09" db="UniProtKB">
        <authorList>
            <consortium name="Ensembl"/>
        </authorList>
    </citation>
    <scope>IDENTIFICATION</scope>
</reference>
<dbReference type="PANTHER" id="PTHR11449">
    <property type="entry name" value="RIBOSOMAL PROTEIN L30"/>
    <property type="match status" value="1"/>
</dbReference>
<proteinExistence type="predicted"/>
<dbReference type="InterPro" id="IPR029064">
    <property type="entry name" value="Ribosomal_eL30-like_sf"/>
</dbReference>
<dbReference type="Ensembl" id="ENSCWAT00000011205.1">
    <property type="protein sequence ID" value="ENSCWAP00000010303.1"/>
    <property type="gene ID" value="ENSCWAG00000008029.1"/>
</dbReference>
<accession>A0A8C3WG00</accession>
<dbReference type="GO" id="GO:0005840">
    <property type="term" value="C:ribosome"/>
    <property type="evidence" value="ECO:0007669"/>
    <property type="project" value="UniProtKB-KW"/>
</dbReference>
<evidence type="ECO:0000259" key="4">
    <source>
        <dbReference type="Pfam" id="PF01248"/>
    </source>
</evidence>
<feature type="domain" description="Ribosomal protein eL8/eL30/eS12/Gadd45" evidence="4">
    <location>
        <begin position="1"/>
        <end position="84"/>
    </location>
</feature>
<dbReference type="Proteomes" id="UP000694540">
    <property type="component" value="Unplaced"/>
</dbReference>
<dbReference type="Pfam" id="PF01248">
    <property type="entry name" value="Ribosomal_L7Ae"/>
    <property type="match status" value="1"/>
</dbReference>
<dbReference type="InterPro" id="IPR004038">
    <property type="entry name" value="Ribosomal_eL8/eL30/eS12/Gad45"/>
</dbReference>
<organism evidence="5 6">
    <name type="scientific">Catagonus wagneri</name>
    <name type="common">Chacoan peccary</name>
    <dbReference type="NCBI Taxonomy" id="51154"/>
    <lineage>
        <taxon>Eukaryota</taxon>
        <taxon>Metazoa</taxon>
        <taxon>Chordata</taxon>
        <taxon>Craniata</taxon>
        <taxon>Vertebrata</taxon>
        <taxon>Euteleostomi</taxon>
        <taxon>Mammalia</taxon>
        <taxon>Eutheria</taxon>
        <taxon>Laurasiatheria</taxon>
        <taxon>Artiodactyla</taxon>
        <taxon>Suina</taxon>
        <taxon>Tayassuidae</taxon>
        <taxon>Catagonus</taxon>
    </lineage>
</organism>
<dbReference type="AlphaFoldDB" id="A0A8C3WG00"/>
<name>A0A8C3WG00_9CETA</name>
<evidence type="ECO:0000256" key="3">
    <source>
        <dbReference type="SAM" id="MobiDB-lite"/>
    </source>
</evidence>
<evidence type="ECO:0000256" key="2">
    <source>
        <dbReference type="ARBA" id="ARBA00023274"/>
    </source>
</evidence>